<evidence type="ECO:0000313" key="4">
    <source>
        <dbReference type="Proteomes" id="UP000807785"/>
    </source>
</evidence>
<dbReference type="AlphaFoldDB" id="A0A9D7HM44"/>
<comment type="caution">
    <text evidence="3">The sequence shown here is derived from an EMBL/GenBank/DDBJ whole genome shotgun (WGS) entry which is preliminary data.</text>
</comment>
<dbReference type="InterPro" id="IPR006442">
    <property type="entry name" value="Antitoxin_Phd/YefM"/>
</dbReference>
<protein>
    <recommendedName>
        <fullName evidence="2">Antitoxin</fullName>
    </recommendedName>
</protein>
<evidence type="ECO:0000313" key="3">
    <source>
        <dbReference type="EMBL" id="MBK6974812.1"/>
    </source>
</evidence>
<dbReference type="InterPro" id="IPR051416">
    <property type="entry name" value="phD-YefM_TA_antitoxins"/>
</dbReference>
<evidence type="ECO:0000256" key="2">
    <source>
        <dbReference type="RuleBase" id="RU362080"/>
    </source>
</evidence>
<comment type="function">
    <text evidence="2">Antitoxin component of a type II toxin-antitoxin (TA) system.</text>
</comment>
<dbReference type="InterPro" id="IPR036165">
    <property type="entry name" value="YefM-like_sf"/>
</dbReference>
<proteinExistence type="inferred from homology"/>
<organism evidence="3 4">
    <name type="scientific">Candidatus Methylophosphatis roskildensis</name>
    <dbReference type="NCBI Taxonomy" id="2899263"/>
    <lineage>
        <taxon>Bacteria</taxon>
        <taxon>Pseudomonadati</taxon>
        <taxon>Pseudomonadota</taxon>
        <taxon>Betaproteobacteria</taxon>
        <taxon>Nitrosomonadales</taxon>
        <taxon>Sterolibacteriaceae</taxon>
        <taxon>Candidatus Methylophosphatis</taxon>
    </lineage>
</organism>
<dbReference type="NCBIfam" id="TIGR01552">
    <property type="entry name" value="phd_fam"/>
    <property type="match status" value="1"/>
</dbReference>
<comment type="similarity">
    <text evidence="1 2">Belongs to the phD/YefM antitoxin family.</text>
</comment>
<accession>A0A9D7HM44</accession>
<dbReference type="EMBL" id="JADJEV010000005">
    <property type="protein sequence ID" value="MBK6974812.1"/>
    <property type="molecule type" value="Genomic_DNA"/>
</dbReference>
<dbReference type="Proteomes" id="UP000807785">
    <property type="component" value="Unassembled WGS sequence"/>
</dbReference>
<dbReference type="PANTHER" id="PTHR35377:SF8">
    <property type="entry name" value="ANTITOXIN VAPB22"/>
    <property type="match status" value="1"/>
</dbReference>
<gene>
    <name evidence="3" type="ORF">IPH26_18405</name>
</gene>
<dbReference type="Pfam" id="PF02604">
    <property type="entry name" value="PhdYeFM_antitox"/>
    <property type="match status" value="1"/>
</dbReference>
<dbReference type="Gene3D" id="3.40.1620.10">
    <property type="entry name" value="YefM-like domain"/>
    <property type="match status" value="1"/>
</dbReference>
<dbReference type="PANTHER" id="PTHR35377">
    <property type="entry name" value="ANTITOXIN VAPB49-RELATED-RELATED"/>
    <property type="match status" value="1"/>
</dbReference>
<dbReference type="SUPFAM" id="SSF143120">
    <property type="entry name" value="YefM-like"/>
    <property type="match status" value="1"/>
</dbReference>
<evidence type="ECO:0000256" key="1">
    <source>
        <dbReference type="ARBA" id="ARBA00009981"/>
    </source>
</evidence>
<reference evidence="3" key="1">
    <citation type="submission" date="2020-10" db="EMBL/GenBank/DDBJ databases">
        <title>Connecting structure to function with the recovery of over 1000 high-quality activated sludge metagenome-assembled genomes encoding full-length rRNA genes using long-read sequencing.</title>
        <authorList>
            <person name="Singleton C.M."/>
            <person name="Petriglieri F."/>
            <person name="Kristensen J.M."/>
            <person name="Kirkegaard R.H."/>
            <person name="Michaelsen T.Y."/>
            <person name="Andersen M.H."/>
            <person name="Karst S.M."/>
            <person name="Dueholm M.S."/>
            <person name="Nielsen P.H."/>
            <person name="Albertsen M."/>
        </authorList>
    </citation>
    <scope>NUCLEOTIDE SEQUENCE</scope>
    <source>
        <strain evidence="3">Bjer_18-Q3-R1-45_BAT3C.347</strain>
    </source>
</reference>
<name>A0A9D7HM44_9PROT</name>
<sequence length="62" mass="6883">MKTTSQSAEANQHLSRYIEAVERGEEVIITRRGKPVAKIVRVSSGLRLTGAAKTRANACWRE</sequence>